<dbReference type="Pfam" id="PF08975">
    <property type="entry name" value="2H-phosphodiest"/>
    <property type="match status" value="1"/>
</dbReference>
<comment type="caution">
    <text evidence="2">The sequence shown here is derived from an EMBL/GenBank/DDBJ whole genome shotgun (WGS) entry which is preliminary data.</text>
</comment>
<gene>
    <name evidence="2" type="ORF">BCT74_07075</name>
</gene>
<feature type="domain" description="DUF1868" evidence="1">
    <location>
        <begin position="10"/>
        <end position="114"/>
    </location>
</feature>
<evidence type="ECO:0000259" key="1">
    <source>
        <dbReference type="Pfam" id="PF08975"/>
    </source>
</evidence>
<dbReference type="InterPro" id="IPR015069">
    <property type="entry name" value="2H-PEstase_DUF1868"/>
</dbReference>
<evidence type="ECO:0000313" key="3">
    <source>
        <dbReference type="Proteomes" id="UP000235746"/>
    </source>
</evidence>
<dbReference type="Proteomes" id="UP000235746">
    <property type="component" value="Unassembled WGS sequence"/>
</dbReference>
<dbReference type="AlphaFoldDB" id="A0A2N7IDZ5"/>
<dbReference type="InterPro" id="IPR009097">
    <property type="entry name" value="Cyclic_Pdiesterase"/>
</dbReference>
<name>A0A2N7IDZ5_9VIBR</name>
<reference evidence="3" key="1">
    <citation type="submission" date="2016-07" db="EMBL/GenBank/DDBJ databases">
        <title>Nontailed viruses are major unrecognized killers of bacteria in the ocean.</title>
        <authorList>
            <person name="Kauffman K."/>
            <person name="Hussain F."/>
            <person name="Yang J."/>
            <person name="Arevalo P."/>
            <person name="Brown J."/>
            <person name="Cutler M."/>
            <person name="Kelly L."/>
            <person name="Polz M.F."/>
        </authorList>
    </citation>
    <scope>NUCLEOTIDE SEQUENCE [LARGE SCALE GENOMIC DNA]</scope>
    <source>
        <strain evidence="3">10N.261.51.B8</strain>
    </source>
</reference>
<dbReference type="RefSeq" id="WP_054546996.1">
    <property type="nucleotide sequence ID" value="NZ_JAKJTE010000015.1"/>
</dbReference>
<dbReference type="EMBL" id="MCYL01000024">
    <property type="protein sequence ID" value="PML55084.1"/>
    <property type="molecule type" value="Genomic_DNA"/>
</dbReference>
<dbReference type="SUPFAM" id="SSF55144">
    <property type="entry name" value="LigT-like"/>
    <property type="match status" value="1"/>
</dbReference>
<proteinExistence type="predicted"/>
<protein>
    <recommendedName>
        <fullName evidence="1">DUF1868 domain-containing protein</fullName>
    </recommendedName>
</protein>
<evidence type="ECO:0000313" key="2">
    <source>
        <dbReference type="EMBL" id="PML55084.1"/>
    </source>
</evidence>
<accession>A0A2N7IDZ5</accession>
<organism evidence="2 3">
    <name type="scientific">Vibrio lentus</name>
    <dbReference type="NCBI Taxonomy" id="136468"/>
    <lineage>
        <taxon>Bacteria</taxon>
        <taxon>Pseudomonadati</taxon>
        <taxon>Pseudomonadota</taxon>
        <taxon>Gammaproteobacteria</taxon>
        <taxon>Vibrionales</taxon>
        <taxon>Vibrionaceae</taxon>
        <taxon>Vibrio</taxon>
    </lineage>
</organism>
<dbReference type="Gene3D" id="3.90.1140.10">
    <property type="entry name" value="Cyclic phosphodiesterase"/>
    <property type="match status" value="1"/>
</dbReference>
<sequence length="224" mass="25132">MKYAPSVGVKFHEDGSVRTFPGNTFICHLDQSLPLIDELRWAQDQLKSMNCGDKFSFLPISSMHMTVFEGVCDQIREAHKWTSKLDLAADLSATTDLFATEASQVGAQGGFEMMFDYVYNCPIGGTAIRIKPANEQSTQALKQCREALKAATGINVPDFDDYHFHITLSYRVIELEEQDKIELQQTAKRVGERLAQSFGSLIHGPVEFCTFQDMFKFTPVISLS</sequence>